<dbReference type="PANTHER" id="PTHR37850">
    <property type="entry name" value="STRU PROTEIN"/>
    <property type="match status" value="1"/>
</dbReference>
<keyword evidence="3" id="KW-1185">Reference proteome</keyword>
<dbReference type="PANTHER" id="PTHR37850:SF3">
    <property type="entry name" value="BLR7815 PROTEIN"/>
    <property type="match status" value="1"/>
</dbReference>
<evidence type="ECO:0000313" key="3">
    <source>
        <dbReference type="Proteomes" id="UP000549695"/>
    </source>
</evidence>
<dbReference type="GeneID" id="98051597"/>
<comment type="caution">
    <text evidence="2">The sequence shown here is derived from an EMBL/GenBank/DDBJ whole genome shotgun (WGS) entry which is preliminary data.</text>
</comment>
<dbReference type="Proteomes" id="UP000549695">
    <property type="component" value="Unassembled WGS sequence"/>
</dbReference>
<dbReference type="InterPro" id="IPR036291">
    <property type="entry name" value="NAD(P)-bd_dom_sf"/>
</dbReference>
<gene>
    <name evidence="2" type="ORF">HDA37_001814</name>
</gene>
<accession>A0A852VZ58</accession>
<dbReference type="AlphaFoldDB" id="A0A852VZ58"/>
<dbReference type="EMBL" id="JACCCZ010000001">
    <property type="protein sequence ID" value="NYG01529.1"/>
    <property type="molecule type" value="Genomic_DNA"/>
</dbReference>
<dbReference type="InterPro" id="IPR000683">
    <property type="entry name" value="Gfo/Idh/MocA-like_OxRdtase_N"/>
</dbReference>
<dbReference type="InterPro" id="IPR048423">
    <property type="entry name" value="DRL_cat"/>
</dbReference>
<feature type="domain" description="SAF" evidence="1">
    <location>
        <begin position="342"/>
        <end position="407"/>
    </location>
</feature>
<dbReference type="Pfam" id="PF21135">
    <property type="entry name" value="DRL_cat"/>
    <property type="match status" value="1"/>
</dbReference>
<dbReference type="Pfam" id="PF01408">
    <property type="entry name" value="GFO_IDH_MocA"/>
    <property type="match status" value="1"/>
</dbReference>
<evidence type="ECO:0000313" key="2">
    <source>
        <dbReference type="EMBL" id="NYG01529.1"/>
    </source>
</evidence>
<evidence type="ECO:0000259" key="1">
    <source>
        <dbReference type="SMART" id="SM00858"/>
    </source>
</evidence>
<sequence length="425" mass="43896">MGLFETMQQRSTPVRAGVIGAGTFATMFLHQAARVPNLQVSAVVDLSEERGRAALDTAGLTGTRVATSVDAVLGADDVDVVVEATGSPVAGAAHALGAIEAGQHVVMVTVEADVLVGPVLAARAAERGVVYTMASGDQPSLICELVDWARTNGFAVVAAGKGTKYLPEYHRSTPETVWGHYGFTPEHAAGSGLNPVMFNSFLDGTKSAIEMAAVANATGLLPPEAGLAFPPAGTDDLQQVCIPREAGGVLDRTGTVEVVSSLHRDGSPVDRDLRWGVYVTLEAPSDYVAACFANYGLRTDPAGRYTAMYRPYHLIGLELAQSVCAAGARGADSGRPRGWVADVVATAKRDLVPGDRLDGEGGSTVHGVVRPAAAARTGGFLPIGLADGLVLRRAVAAGTPVTRDDVEPVTGSGVAHRLRAELEAG</sequence>
<dbReference type="GO" id="GO:0000166">
    <property type="term" value="F:nucleotide binding"/>
    <property type="evidence" value="ECO:0007669"/>
    <property type="project" value="InterPro"/>
</dbReference>
<dbReference type="Pfam" id="PF08666">
    <property type="entry name" value="SAF"/>
    <property type="match status" value="1"/>
</dbReference>
<proteinExistence type="predicted"/>
<dbReference type="SMART" id="SM00858">
    <property type="entry name" value="SAF"/>
    <property type="match status" value="1"/>
</dbReference>
<dbReference type="CDD" id="cd11616">
    <property type="entry name" value="SAF_DH_OX_like"/>
    <property type="match status" value="1"/>
</dbReference>
<dbReference type="RefSeq" id="WP_179760833.1">
    <property type="nucleotide sequence ID" value="NZ_BAAAJZ010000015.1"/>
</dbReference>
<organism evidence="2 3">
    <name type="scientific">Pseudonocardia alni</name>
    <name type="common">Amycolata alni</name>
    <dbReference type="NCBI Taxonomy" id="33907"/>
    <lineage>
        <taxon>Bacteria</taxon>
        <taxon>Bacillati</taxon>
        <taxon>Actinomycetota</taxon>
        <taxon>Actinomycetes</taxon>
        <taxon>Pseudonocardiales</taxon>
        <taxon>Pseudonocardiaceae</taxon>
        <taxon>Pseudonocardia</taxon>
    </lineage>
</organism>
<name>A0A852VZ58_PSEA5</name>
<reference evidence="2 3" key="1">
    <citation type="submission" date="2020-07" db="EMBL/GenBank/DDBJ databases">
        <title>Sequencing the genomes of 1000 actinobacteria strains.</title>
        <authorList>
            <person name="Klenk H.-P."/>
        </authorList>
    </citation>
    <scope>NUCLEOTIDE SEQUENCE [LARGE SCALE GENOMIC DNA]</scope>
    <source>
        <strain evidence="2 3">DSM 44749</strain>
    </source>
</reference>
<dbReference type="Gene3D" id="3.40.50.720">
    <property type="entry name" value="NAD(P)-binding Rossmann-like Domain"/>
    <property type="match status" value="1"/>
</dbReference>
<protein>
    <submittedName>
        <fullName evidence="2">Homoserine dehydrogenase-like protein</fullName>
    </submittedName>
</protein>
<dbReference type="InterPro" id="IPR013974">
    <property type="entry name" value="SAF"/>
</dbReference>
<dbReference type="SUPFAM" id="SSF51735">
    <property type="entry name" value="NAD(P)-binding Rossmann-fold domains"/>
    <property type="match status" value="1"/>
</dbReference>